<evidence type="ECO:0000259" key="3">
    <source>
        <dbReference type="Pfam" id="PF03446"/>
    </source>
</evidence>
<dbReference type="InterPro" id="IPR008927">
    <property type="entry name" value="6-PGluconate_DH-like_C_sf"/>
</dbReference>
<dbReference type="SUPFAM" id="SSF51735">
    <property type="entry name" value="NAD(P)-binding Rossmann-fold domains"/>
    <property type="match status" value="1"/>
</dbReference>
<keyword evidence="1" id="KW-0560">Oxidoreductase</keyword>
<dbReference type="InterPro" id="IPR013328">
    <property type="entry name" value="6PGD_dom2"/>
</dbReference>
<protein>
    <submittedName>
        <fullName evidence="5">Dehydrogenase</fullName>
    </submittedName>
</protein>
<dbReference type="EMBL" id="BROH01000001">
    <property type="protein sequence ID" value="GKY87080.1"/>
    <property type="molecule type" value="Genomic_DNA"/>
</dbReference>
<keyword evidence="2" id="KW-0520">NAD</keyword>
<dbReference type="Gene3D" id="1.10.1040.10">
    <property type="entry name" value="N-(1-d-carboxylethyl)-l-norvaline Dehydrogenase, domain 2"/>
    <property type="match status" value="1"/>
</dbReference>
<dbReference type="PANTHER" id="PTHR43580:SF2">
    <property type="entry name" value="CYTOKINE-LIKE NUCLEAR FACTOR N-PAC"/>
    <property type="match status" value="1"/>
</dbReference>
<dbReference type="SUPFAM" id="SSF48179">
    <property type="entry name" value="6-phosphogluconate dehydrogenase C-terminal domain-like"/>
    <property type="match status" value="1"/>
</dbReference>
<dbReference type="Pfam" id="PF14833">
    <property type="entry name" value="NAD_binding_11"/>
    <property type="match status" value="1"/>
</dbReference>
<dbReference type="PANTHER" id="PTHR43580">
    <property type="entry name" value="OXIDOREDUCTASE GLYR1-RELATED"/>
    <property type="match status" value="1"/>
</dbReference>
<comment type="caution">
    <text evidence="5">The sequence shown here is derived from an EMBL/GenBank/DDBJ whole genome shotgun (WGS) entry which is preliminary data.</text>
</comment>
<dbReference type="Pfam" id="PF03446">
    <property type="entry name" value="NAD_binding_2"/>
    <property type="match status" value="1"/>
</dbReference>
<dbReference type="InterPro" id="IPR036291">
    <property type="entry name" value="NAD(P)-bd_dom_sf"/>
</dbReference>
<sequence>MSRRIGWIGLGKMGAPMARNICGTQAALTVFNRSADKCKPLADAGAEIAPNISVLAAQSDVLFTMLSDDAALAQILLGERGAVAQMRQGAILIDMSTVSPAISSEIAKATDAKGVKYLRAPVSGSVALAAAGTLTVIASGPKDAFDEVSDLFDAMSARQFHVGAQEEARVLKLAVNMMVGFSAAMMGEAMALGLKNGLDRSTMLDVIGASAVASPLIGYKVDALKARDYSPAFEVVQMAKDFNLILEAGRNSATPMPLAAMVREGWSELIASGDGDADFFKYIELATRRAGISDAAGKGSGE</sequence>
<evidence type="ECO:0000256" key="1">
    <source>
        <dbReference type="ARBA" id="ARBA00023002"/>
    </source>
</evidence>
<evidence type="ECO:0000313" key="5">
    <source>
        <dbReference type="EMBL" id="GKY87080.1"/>
    </source>
</evidence>
<feature type="domain" description="3-hydroxyisobutyrate dehydrogenase-like NAD-binding" evidence="4">
    <location>
        <begin position="169"/>
        <end position="284"/>
    </location>
</feature>
<dbReference type="Gene3D" id="3.40.50.720">
    <property type="entry name" value="NAD(P)-binding Rossmann-like Domain"/>
    <property type="match status" value="1"/>
</dbReference>
<accession>A0ABQ5LPZ6</accession>
<reference evidence="5" key="1">
    <citation type="journal article" date="2023" name="Int. J. Syst. Evol. Microbiol.">
        <title>Sinisalibacter aestuarii sp. nov., isolated from estuarine sediment of the Arakawa River.</title>
        <authorList>
            <person name="Arafat S.T."/>
            <person name="Hirano S."/>
            <person name="Sato A."/>
            <person name="Takeuchi K."/>
            <person name="Yasuda T."/>
            <person name="Terahara T."/>
            <person name="Hamada M."/>
            <person name="Kobayashi T."/>
        </authorList>
    </citation>
    <scope>NUCLEOTIDE SEQUENCE</scope>
    <source>
        <strain evidence="5">B-399</strain>
    </source>
</reference>
<dbReference type="PIRSF" id="PIRSF000103">
    <property type="entry name" value="HIBADH"/>
    <property type="match status" value="1"/>
</dbReference>
<evidence type="ECO:0000313" key="6">
    <source>
        <dbReference type="Proteomes" id="UP001144205"/>
    </source>
</evidence>
<evidence type="ECO:0000259" key="4">
    <source>
        <dbReference type="Pfam" id="PF14833"/>
    </source>
</evidence>
<proteinExistence type="predicted"/>
<evidence type="ECO:0000256" key="2">
    <source>
        <dbReference type="ARBA" id="ARBA00023027"/>
    </source>
</evidence>
<keyword evidence="6" id="KW-1185">Reference proteome</keyword>
<name>A0ABQ5LPZ6_9RHOB</name>
<feature type="domain" description="6-phosphogluconate dehydrogenase NADP-binding" evidence="3">
    <location>
        <begin position="4"/>
        <end position="163"/>
    </location>
</feature>
<dbReference type="InterPro" id="IPR006115">
    <property type="entry name" value="6PGDH_NADP-bd"/>
</dbReference>
<dbReference type="InterPro" id="IPR029154">
    <property type="entry name" value="HIBADH-like_NADP-bd"/>
</dbReference>
<gene>
    <name evidence="5" type="ORF">STA1M1_09490</name>
</gene>
<organism evidence="5 6">
    <name type="scientific">Sinisalibacter aestuarii</name>
    <dbReference type="NCBI Taxonomy" id="2949426"/>
    <lineage>
        <taxon>Bacteria</taxon>
        <taxon>Pseudomonadati</taxon>
        <taxon>Pseudomonadota</taxon>
        <taxon>Alphaproteobacteria</taxon>
        <taxon>Rhodobacterales</taxon>
        <taxon>Roseobacteraceae</taxon>
        <taxon>Sinisalibacter</taxon>
    </lineage>
</organism>
<dbReference type="InterPro" id="IPR015815">
    <property type="entry name" value="HIBADH-related"/>
</dbReference>
<dbReference type="Proteomes" id="UP001144205">
    <property type="component" value="Unassembled WGS sequence"/>
</dbReference>
<dbReference type="InterPro" id="IPR051265">
    <property type="entry name" value="HIBADH-related_NP60_sf"/>
</dbReference>